<proteinExistence type="predicted"/>
<gene>
    <name evidence="1" type="ORF">Zmor_014728</name>
</gene>
<evidence type="ECO:0000313" key="1">
    <source>
        <dbReference type="EMBL" id="KAJ3655606.1"/>
    </source>
</evidence>
<comment type="caution">
    <text evidence="1">The sequence shown here is derived from an EMBL/GenBank/DDBJ whole genome shotgun (WGS) entry which is preliminary data.</text>
</comment>
<evidence type="ECO:0000313" key="2">
    <source>
        <dbReference type="Proteomes" id="UP001168821"/>
    </source>
</evidence>
<keyword evidence="2" id="KW-1185">Reference proteome</keyword>
<organism evidence="1 2">
    <name type="scientific">Zophobas morio</name>
    <dbReference type="NCBI Taxonomy" id="2755281"/>
    <lineage>
        <taxon>Eukaryota</taxon>
        <taxon>Metazoa</taxon>
        <taxon>Ecdysozoa</taxon>
        <taxon>Arthropoda</taxon>
        <taxon>Hexapoda</taxon>
        <taxon>Insecta</taxon>
        <taxon>Pterygota</taxon>
        <taxon>Neoptera</taxon>
        <taxon>Endopterygota</taxon>
        <taxon>Coleoptera</taxon>
        <taxon>Polyphaga</taxon>
        <taxon>Cucujiformia</taxon>
        <taxon>Tenebrionidae</taxon>
        <taxon>Zophobas</taxon>
    </lineage>
</organism>
<dbReference type="EMBL" id="JALNTZ010000004">
    <property type="protein sequence ID" value="KAJ3655606.1"/>
    <property type="molecule type" value="Genomic_DNA"/>
</dbReference>
<sequence>MITRTGYGTISGRLMETYSIFKMNDSRCDRSLTQRLERMQVIVIVKKFCSSTTNISKILHDDLALRKLSVVGFPNGSESNRNCAEGSLVLEKEYLCYALHIA</sequence>
<protein>
    <submittedName>
        <fullName evidence="1">Uncharacterized protein</fullName>
    </submittedName>
</protein>
<reference evidence="1" key="1">
    <citation type="journal article" date="2023" name="G3 (Bethesda)">
        <title>Whole genome assemblies of Zophobas morio and Tenebrio molitor.</title>
        <authorList>
            <person name="Kaur S."/>
            <person name="Stinson S.A."/>
            <person name="diCenzo G.C."/>
        </authorList>
    </citation>
    <scope>NUCLEOTIDE SEQUENCE</scope>
    <source>
        <strain evidence="1">QUZm001</strain>
    </source>
</reference>
<dbReference type="Proteomes" id="UP001168821">
    <property type="component" value="Unassembled WGS sequence"/>
</dbReference>
<dbReference type="AlphaFoldDB" id="A0AA38II02"/>
<name>A0AA38II02_9CUCU</name>
<accession>A0AA38II02</accession>